<dbReference type="EMBL" id="CP002160">
    <property type="protein sequence ID" value="ADL53131.1"/>
    <property type="molecule type" value="Genomic_DNA"/>
</dbReference>
<dbReference type="InterPro" id="IPR025857">
    <property type="entry name" value="MacB_PCD"/>
</dbReference>
<dbReference type="Proteomes" id="UP000002730">
    <property type="component" value="Chromosome"/>
</dbReference>
<dbReference type="GO" id="GO:0022857">
    <property type="term" value="F:transmembrane transporter activity"/>
    <property type="evidence" value="ECO:0007669"/>
    <property type="project" value="TreeGrafter"/>
</dbReference>
<dbReference type="GO" id="GO:0005886">
    <property type="term" value="C:plasma membrane"/>
    <property type="evidence" value="ECO:0007669"/>
    <property type="project" value="UniProtKB-SubCell"/>
</dbReference>
<reference evidence="10 11" key="1">
    <citation type="submission" date="2010-08" db="EMBL/GenBank/DDBJ databases">
        <title>Complete sequence of Clostridium cellulovorans 743B.</title>
        <authorList>
            <consortium name="US DOE Joint Genome Institute"/>
            <person name="Lucas S."/>
            <person name="Copeland A."/>
            <person name="Lapidus A."/>
            <person name="Cheng J.-F."/>
            <person name="Bruce D."/>
            <person name="Goodwin L."/>
            <person name="Pitluck S."/>
            <person name="Chertkov O."/>
            <person name="Detter J.C."/>
            <person name="Han C."/>
            <person name="Tapia R."/>
            <person name="Land M."/>
            <person name="Hauser L."/>
            <person name="Chang Y.-J."/>
            <person name="Jeffries C."/>
            <person name="Kyrpides N."/>
            <person name="Ivanova N."/>
            <person name="Mikhailova N."/>
            <person name="Hemme C.L."/>
            <person name="Woyke T."/>
        </authorList>
    </citation>
    <scope>NUCLEOTIDE SEQUENCE [LARGE SCALE GENOMIC DNA]</scope>
    <source>
        <strain evidence="11">ATCC 35296 / DSM 3052 / OCM 3 / 743B</strain>
    </source>
</reference>
<dbReference type="HOGENOM" id="CLU_000604_8_0_9"/>
<gene>
    <name evidence="10" type="ordered locus">Clocel_3453</name>
</gene>
<keyword evidence="5 7" id="KW-0472">Membrane</keyword>
<accession>D9SVS0</accession>
<dbReference type="KEGG" id="ccb:Clocel_3453"/>
<dbReference type="OrthoDB" id="9770036at2"/>
<dbReference type="PANTHER" id="PTHR30572">
    <property type="entry name" value="MEMBRANE COMPONENT OF TRANSPORTER-RELATED"/>
    <property type="match status" value="1"/>
</dbReference>
<dbReference type="AlphaFoldDB" id="D9SVS0"/>
<evidence type="ECO:0000259" key="8">
    <source>
        <dbReference type="Pfam" id="PF02687"/>
    </source>
</evidence>
<evidence type="ECO:0000256" key="5">
    <source>
        <dbReference type="ARBA" id="ARBA00023136"/>
    </source>
</evidence>
<evidence type="ECO:0000256" key="6">
    <source>
        <dbReference type="ARBA" id="ARBA00038076"/>
    </source>
</evidence>
<evidence type="ECO:0000256" key="3">
    <source>
        <dbReference type="ARBA" id="ARBA00022692"/>
    </source>
</evidence>
<evidence type="ECO:0000256" key="1">
    <source>
        <dbReference type="ARBA" id="ARBA00004651"/>
    </source>
</evidence>
<evidence type="ECO:0000313" key="11">
    <source>
        <dbReference type="Proteomes" id="UP000002730"/>
    </source>
</evidence>
<sequence>MKLIHTIKLALKNIVSNKMRSTLTMIGLIIGISSVIILVGIGNGSSKSITDQVSSLGTNLITVSVKNSSLKYLKSEDIDEVEKISGVKYVAPSISTSGTIKYQDTSQSISISGVTDTFLDVRAMTLSRGRFVSVLDVENKNKVIVLGSTLATDLFGFLNPIDKYVTINGNNYKVIGVLASQGSSQGTNTDELAMIPLSTAMTLAKTKNISTVYIEANSKDVVDSTLASIQTLLAELLNSTTTDKTFSISSQNQLLETMSSVSNSLTLLLAGIAGISLVVGGIGVMNVMLVSVSERTREIGVRKALGGKRKDIMMQFLIEALVLSIIGGVLGIGVGIAGGYTANSIGTTFVLSTNIIYISFLFSMAVGVIFGIFPAYKASKLKPIDALRYE</sequence>
<dbReference type="Pfam" id="PF12704">
    <property type="entry name" value="MacB_PCD"/>
    <property type="match status" value="1"/>
</dbReference>
<feature type="transmembrane region" description="Helical" evidence="7">
    <location>
        <begin position="21"/>
        <end position="42"/>
    </location>
</feature>
<feature type="transmembrane region" description="Helical" evidence="7">
    <location>
        <begin position="356"/>
        <end position="376"/>
    </location>
</feature>
<evidence type="ECO:0000256" key="7">
    <source>
        <dbReference type="SAM" id="Phobius"/>
    </source>
</evidence>
<dbReference type="InterPro" id="IPR050250">
    <property type="entry name" value="Macrolide_Exporter_MacB"/>
</dbReference>
<keyword evidence="4 7" id="KW-1133">Transmembrane helix</keyword>
<organism evidence="10 11">
    <name type="scientific">Clostridium cellulovorans (strain ATCC 35296 / DSM 3052 / OCM 3 / 743B)</name>
    <dbReference type="NCBI Taxonomy" id="573061"/>
    <lineage>
        <taxon>Bacteria</taxon>
        <taxon>Bacillati</taxon>
        <taxon>Bacillota</taxon>
        <taxon>Clostridia</taxon>
        <taxon>Eubacteriales</taxon>
        <taxon>Clostridiaceae</taxon>
        <taxon>Clostridium</taxon>
    </lineage>
</organism>
<evidence type="ECO:0000256" key="4">
    <source>
        <dbReference type="ARBA" id="ARBA00022989"/>
    </source>
</evidence>
<evidence type="ECO:0000259" key="9">
    <source>
        <dbReference type="Pfam" id="PF12704"/>
    </source>
</evidence>
<dbReference type="InterPro" id="IPR003838">
    <property type="entry name" value="ABC3_permease_C"/>
</dbReference>
<protein>
    <submittedName>
        <fullName evidence="10">Uncharacterized protein</fullName>
    </submittedName>
</protein>
<keyword evidence="3 7" id="KW-0812">Transmembrane</keyword>
<feature type="transmembrane region" description="Helical" evidence="7">
    <location>
        <begin position="267"/>
        <end position="292"/>
    </location>
</feature>
<dbReference type="STRING" id="573061.Clocel_3453"/>
<keyword evidence="2" id="KW-1003">Cell membrane</keyword>
<evidence type="ECO:0000256" key="2">
    <source>
        <dbReference type="ARBA" id="ARBA00022475"/>
    </source>
</evidence>
<dbReference type="RefSeq" id="WP_010073530.1">
    <property type="nucleotide sequence ID" value="NC_014393.1"/>
</dbReference>
<dbReference type="PANTHER" id="PTHR30572:SF4">
    <property type="entry name" value="ABC TRANSPORTER PERMEASE YTRF"/>
    <property type="match status" value="1"/>
</dbReference>
<proteinExistence type="inferred from homology"/>
<feature type="transmembrane region" description="Helical" evidence="7">
    <location>
        <begin position="312"/>
        <end position="336"/>
    </location>
</feature>
<name>D9SVS0_CLOC7</name>
<feature type="domain" description="MacB-like periplasmic core" evidence="9">
    <location>
        <begin position="21"/>
        <end position="231"/>
    </location>
</feature>
<dbReference type="eggNOG" id="COG0577">
    <property type="taxonomic scope" value="Bacteria"/>
</dbReference>
<feature type="domain" description="ABC3 transporter permease C-terminal" evidence="8">
    <location>
        <begin position="272"/>
        <end position="383"/>
    </location>
</feature>
<evidence type="ECO:0000313" key="10">
    <source>
        <dbReference type="EMBL" id="ADL53131.1"/>
    </source>
</evidence>
<keyword evidence="11" id="KW-1185">Reference proteome</keyword>
<dbReference type="Pfam" id="PF02687">
    <property type="entry name" value="FtsX"/>
    <property type="match status" value="1"/>
</dbReference>
<comment type="subcellular location">
    <subcellularLocation>
        <location evidence="1">Cell membrane</location>
        <topology evidence="1">Multi-pass membrane protein</topology>
    </subcellularLocation>
</comment>
<comment type="similarity">
    <text evidence="6">Belongs to the ABC-4 integral membrane protein family.</text>
</comment>